<gene>
    <name evidence="4" type="ORF">SAMN05421543_10370</name>
</gene>
<organism evidence="4 5">
    <name type="scientific">Alicyclobacillus macrosporangiidus</name>
    <dbReference type="NCBI Taxonomy" id="392015"/>
    <lineage>
        <taxon>Bacteria</taxon>
        <taxon>Bacillati</taxon>
        <taxon>Bacillota</taxon>
        <taxon>Bacilli</taxon>
        <taxon>Bacillales</taxon>
        <taxon>Alicyclobacillaceae</taxon>
        <taxon>Alicyclobacillus</taxon>
    </lineage>
</organism>
<feature type="domain" description="CBS" evidence="3">
    <location>
        <begin position="7"/>
        <end position="66"/>
    </location>
</feature>
<evidence type="ECO:0000256" key="2">
    <source>
        <dbReference type="PROSITE-ProRule" id="PRU00703"/>
    </source>
</evidence>
<reference evidence="5" key="1">
    <citation type="submission" date="2016-10" db="EMBL/GenBank/DDBJ databases">
        <authorList>
            <person name="Varghese N."/>
        </authorList>
    </citation>
    <scope>NUCLEOTIDE SEQUENCE [LARGE SCALE GENOMIC DNA]</scope>
    <source>
        <strain evidence="5">DSM 17980</strain>
    </source>
</reference>
<dbReference type="Pfam" id="PF00571">
    <property type="entry name" value="CBS"/>
    <property type="match status" value="2"/>
</dbReference>
<dbReference type="SMART" id="SM00116">
    <property type="entry name" value="CBS"/>
    <property type="match status" value="2"/>
</dbReference>
<dbReference type="RefSeq" id="WP_083430158.1">
    <property type="nucleotide sequence ID" value="NZ_FPBV01000003.1"/>
</dbReference>
<dbReference type="eggNOG" id="COG0517">
    <property type="taxonomic scope" value="Bacteria"/>
</dbReference>
<dbReference type="AlphaFoldDB" id="A0A1I7GUB6"/>
<dbReference type="Gene3D" id="3.10.580.10">
    <property type="entry name" value="CBS-domain"/>
    <property type="match status" value="1"/>
</dbReference>
<keyword evidence="5" id="KW-1185">Reference proteome</keyword>
<feature type="domain" description="CBS" evidence="3">
    <location>
        <begin position="107"/>
        <end position="163"/>
    </location>
</feature>
<name>A0A1I7GUB6_9BACL</name>
<dbReference type="PANTHER" id="PTHR43080:SF2">
    <property type="entry name" value="CBS DOMAIN-CONTAINING PROTEIN"/>
    <property type="match status" value="1"/>
</dbReference>
<sequence>MKARDIMIHSVIKAHVDDDVKSVLRKFVEHGIGGMPIVDDANRVVGYISDGDVMRAFSRHYSRFRTIDTGYYVVSFFVGIEAESDEEDADFRAHFQEFCRKKAIDAGVRKAICVQEDDGLETVARILSERKIKKVPVIRDGTLVGIISRGDVIRQVVHRFMEH</sequence>
<protein>
    <submittedName>
        <fullName evidence="4">CBS domain-containing protein</fullName>
    </submittedName>
</protein>
<evidence type="ECO:0000259" key="3">
    <source>
        <dbReference type="PROSITE" id="PS51371"/>
    </source>
</evidence>
<proteinExistence type="predicted"/>
<dbReference type="InterPro" id="IPR051257">
    <property type="entry name" value="Diverse_CBS-Domain"/>
</dbReference>
<dbReference type="InterPro" id="IPR046342">
    <property type="entry name" value="CBS_dom_sf"/>
</dbReference>
<dbReference type="InterPro" id="IPR000644">
    <property type="entry name" value="CBS_dom"/>
</dbReference>
<dbReference type="PANTHER" id="PTHR43080">
    <property type="entry name" value="CBS DOMAIN-CONTAINING PROTEIN CBSX3, MITOCHONDRIAL"/>
    <property type="match status" value="1"/>
</dbReference>
<dbReference type="Proteomes" id="UP000183508">
    <property type="component" value="Unassembled WGS sequence"/>
</dbReference>
<evidence type="ECO:0000313" key="4">
    <source>
        <dbReference type="EMBL" id="SFU52030.1"/>
    </source>
</evidence>
<evidence type="ECO:0000313" key="5">
    <source>
        <dbReference type="Proteomes" id="UP000183508"/>
    </source>
</evidence>
<dbReference type="SUPFAM" id="SSF54631">
    <property type="entry name" value="CBS-domain pair"/>
    <property type="match status" value="1"/>
</dbReference>
<dbReference type="STRING" id="392015.SAMN05421543_10370"/>
<accession>A0A1I7GUB6</accession>
<evidence type="ECO:0000256" key="1">
    <source>
        <dbReference type="ARBA" id="ARBA00023122"/>
    </source>
</evidence>
<dbReference type="OrthoDB" id="9790355at2"/>
<keyword evidence="1 2" id="KW-0129">CBS domain</keyword>
<dbReference type="EMBL" id="FPBV01000003">
    <property type="protein sequence ID" value="SFU52030.1"/>
    <property type="molecule type" value="Genomic_DNA"/>
</dbReference>
<dbReference type="PROSITE" id="PS51371">
    <property type="entry name" value="CBS"/>
    <property type="match status" value="2"/>
</dbReference>